<accession>A0A9N9JKE0</accession>
<evidence type="ECO:0000313" key="1">
    <source>
        <dbReference type="EMBL" id="CAG8783049.1"/>
    </source>
</evidence>
<feature type="non-terminal residue" evidence="1">
    <location>
        <position position="376"/>
    </location>
</feature>
<gene>
    <name evidence="1" type="ORF">CPELLU_LOCUS16502</name>
</gene>
<dbReference type="AlphaFoldDB" id="A0A9N9JKE0"/>
<dbReference type="OrthoDB" id="2407745at2759"/>
<evidence type="ECO:0000313" key="2">
    <source>
        <dbReference type="Proteomes" id="UP000789759"/>
    </source>
</evidence>
<comment type="caution">
    <text evidence="1">The sequence shown here is derived from an EMBL/GenBank/DDBJ whole genome shotgun (WGS) entry which is preliminary data.</text>
</comment>
<dbReference type="SUPFAM" id="SSF53098">
    <property type="entry name" value="Ribonuclease H-like"/>
    <property type="match status" value="1"/>
</dbReference>
<name>A0A9N9JKE0_9GLOM</name>
<dbReference type="InterPro" id="IPR012337">
    <property type="entry name" value="RNaseH-like_sf"/>
</dbReference>
<dbReference type="Proteomes" id="UP000789759">
    <property type="component" value="Unassembled WGS sequence"/>
</dbReference>
<proteinExistence type="predicted"/>
<organism evidence="1 2">
    <name type="scientific">Cetraspora pellucida</name>
    <dbReference type="NCBI Taxonomy" id="1433469"/>
    <lineage>
        <taxon>Eukaryota</taxon>
        <taxon>Fungi</taxon>
        <taxon>Fungi incertae sedis</taxon>
        <taxon>Mucoromycota</taxon>
        <taxon>Glomeromycotina</taxon>
        <taxon>Glomeromycetes</taxon>
        <taxon>Diversisporales</taxon>
        <taxon>Gigasporaceae</taxon>
        <taxon>Cetraspora</taxon>
    </lineage>
</organism>
<keyword evidence="2" id="KW-1185">Reference proteome</keyword>
<sequence length="376" mass="43723">MKRSHYGEKPPHLFTSHIKIIHAPNSKTVYAICKWCEQKHGETYAIENTQCVNKKDRLRLHFQNCLNFKAAVNIVQQPMQPYLAQEYSLVDISHFEKLVLNATIENGWSFNWVEKESSIAMLKFKNPNLATHDIVGVSLAFDGWKNILKQNILGTVLITSSGEVLIWSVQNISAELDRTTNIISKIEVFLEDLKTQQIKSLVAKYTSPEDNSLALPNYICETISDNNWWNIISELHTLLAPICLCLNQLQTNTACLYEVLQSFSYLYKLMDEHSDITFGAKMTEHLEQCWREWEQPLLILSYLLHPNIRLSQFNLPINGITFAEMGIWISYYYCAWFGNPPKKIMAELQDYCDEIFPFTMNNWNQFKGDLLKYWKS</sequence>
<reference evidence="1" key="1">
    <citation type="submission" date="2021-06" db="EMBL/GenBank/DDBJ databases">
        <authorList>
            <person name="Kallberg Y."/>
            <person name="Tangrot J."/>
            <person name="Rosling A."/>
        </authorList>
    </citation>
    <scope>NUCLEOTIDE SEQUENCE</scope>
    <source>
        <strain evidence="1">FL966</strain>
    </source>
</reference>
<dbReference type="EMBL" id="CAJVQA010024611">
    <property type="protein sequence ID" value="CAG8783049.1"/>
    <property type="molecule type" value="Genomic_DNA"/>
</dbReference>
<protein>
    <submittedName>
        <fullName evidence="1">7963_t:CDS:1</fullName>
    </submittedName>
</protein>